<accession>A0A6A6B1E2</accession>
<feature type="transmembrane region" description="Helical" evidence="5">
    <location>
        <begin position="83"/>
        <end position="103"/>
    </location>
</feature>
<feature type="transmembrane region" description="Helical" evidence="5">
    <location>
        <begin position="46"/>
        <end position="71"/>
    </location>
</feature>
<evidence type="ECO:0000256" key="3">
    <source>
        <dbReference type="ARBA" id="ARBA00022989"/>
    </source>
</evidence>
<feature type="transmembrane region" description="Helical" evidence="5">
    <location>
        <begin position="323"/>
        <end position="343"/>
    </location>
</feature>
<evidence type="ECO:0000259" key="6">
    <source>
        <dbReference type="PROSITE" id="PS50850"/>
    </source>
</evidence>
<dbReference type="CDD" id="cd17323">
    <property type="entry name" value="MFS_Tpo1_MDR_like"/>
    <property type="match status" value="1"/>
</dbReference>
<sequence length="492" mass="53643">MDNERVQENGKPQLLFQETDLDRGIIGWDGQKDPQNPRNFSPTVKWITMFLVSCMIILSFLASSIVAPAASQINAEFHNDSEILSSLVTTIYVLGYMVGPLALSPLSEIYGRLAIIHPANVFFTLTHIGSALAPNLGTLLAFRTLSGLGASACLSIGGGLTADLFYTHERGMASAVLTLGSLFGPVLGPLVGGIITQRAGWRWTFWVLLIACTAITLTMGFFGRETHPEVIIRRKMGSLQDNLGRTDLKSAYDTGKDEKAPKSSKALLLRSFVRPWQMFLCTPLIPITCLQVGFISGLLYILLTTTSAFFQEVYDWSLEAAGLAYLGLGCGSAIGFVVFAKTSDLVVVHLTKKNANIYKPEMRLVSSFLPAICIPISFFWYGWSTYERNHWIVPILSLAPFGFAQFGMNASLQAYIVDGSGIYAASAMACVSSVRCLFGAFIPLAGPSLYASLGLNWGNSLLGFVSLAIVPLPILMYVYGEKLRDRYPLDSD</sequence>
<feature type="transmembrane region" description="Helical" evidence="5">
    <location>
        <begin position="364"/>
        <end position="383"/>
    </location>
</feature>
<dbReference type="InterPro" id="IPR036259">
    <property type="entry name" value="MFS_trans_sf"/>
</dbReference>
<evidence type="ECO:0000256" key="2">
    <source>
        <dbReference type="ARBA" id="ARBA00022692"/>
    </source>
</evidence>
<evidence type="ECO:0000313" key="8">
    <source>
        <dbReference type="Proteomes" id="UP000799438"/>
    </source>
</evidence>
<reference evidence="7" key="1">
    <citation type="journal article" date="2020" name="Stud. Mycol.">
        <title>101 Dothideomycetes genomes: a test case for predicting lifestyles and emergence of pathogens.</title>
        <authorList>
            <person name="Haridas S."/>
            <person name="Albert R."/>
            <person name="Binder M."/>
            <person name="Bloem J."/>
            <person name="Labutti K."/>
            <person name="Salamov A."/>
            <person name="Andreopoulos B."/>
            <person name="Baker S."/>
            <person name="Barry K."/>
            <person name="Bills G."/>
            <person name="Bluhm B."/>
            <person name="Cannon C."/>
            <person name="Castanera R."/>
            <person name="Culley D."/>
            <person name="Daum C."/>
            <person name="Ezra D."/>
            <person name="Gonzalez J."/>
            <person name="Henrissat B."/>
            <person name="Kuo A."/>
            <person name="Liang C."/>
            <person name="Lipzen A."/>
            <person name="Lutzoni F."/>
            <person name="Magnuson J."/>
            <person name="Mondo S."/>
            <person name="Nolan M."/>
            <person name="Ohm R."/>
            <person name="Pangilinan J."/>
            <person name="Park H.-J."/>
            <person name="Ramirez L."/>
            <person name="Alfaro M."/>
            <person name="Sun H."/>
            <person name="Tritt A."/>
            <person name="Yoshinaga Y."/>
            <person name="Zwiers L.-H."/>
            <person name="Turgeon B."/>
            <person name="Goodwin S."/>
            <person name="Spatafora J."/>
            <person name="Crous P."/>
            <person name="Grigoriev I."/>
        </authorList>
    </citation>
    <scope>NUCLEOTIDE SEQUENCE</scope>
    <source>
        <strain evidence="7">CBS 121167</strain>
    </source>
</reference>
<feature type="transmembrane region" description="Helical" evidence="5">
    <location>
        <begin position="173"/>
        <end position="197"/>
    </location>
</feature>
<keyword evidence="4 5" id="KW-0472">Membrane</keyword>
<evidence type="ECO:0000256" key="4">
    <source>
        <dbReference type="ARBA" id="ARBA00023136"/>
    </source>
</evidence>
<feature type="transmembrane region" description="Helical" evidence="5">
    <location>
        <begin position="115"/>
        <end position="133"/>
    </location>
</feature>
<proteinExistence type="predicted"/>
<dbReference type="GeneID" id="54301060"/>
<dbReference type="GO" id="GO:0016020">
    <property type="term" value="C:membrane"/>
    <property type="evidence" value="ECO:0007669"/>
    <property type="project" value="UniProtKB-SubCell"/>
</dbReference>
<dbReference type="EMBL" id="ML995505">
    <property type="protein sequence ID" value="KAF2137193.1"/>
    <property type="molecule type" value="Genomic_DNA"/>
</dbReference>
<dbReference type="InterPro" id="IPR011701">
    <property type="entry name" value="MFS"/>
</dbReference>
<dbReference type="FunFam" id="1.20.1250.20:FF:000011">
    <property type="entry name" value="MFS multidrug transporter, putative"/>
    <property type="match status" value="1"/>
</dbReference>
<name>A0A6A6B1E2_9PEZI</name>
<keyword evidence="2 5" id="KW-0812">Transmembrane</keyword>
<dbReference type="OrthoDB" id="5296287at2759"/>
<dbReference type="PANTHER" id="PTHR23502">
    <property type="entry name" value="MAJOR FACILITATOR SUPERFAMILY"/>
    <property type="match status" value="1"/>
</dbReference>
<dbReference type="GO" id="GO:0022857">
    <property type="term" value="F:transmembrane transporter activity"/>
    <property type="evidence" value="ECO:0007669"/>
    <property type="project" value="InterPro"/>
</dbReference>
<evidence type="ECO:0000256" key="1">
    <source>
        <dbReference type="ARBA" id="ARBA00004141"/>
    </source>
</evidence>
<dbReference type="PROSITE" id="PS50850">
    <property type="entry name" value="MFS"/>
    <property type="match status" value="1"/>
</dbReference>
<protein>
    <recommendedName>
        <fullName evidence="6">Major facilitator superfamily (MFS) profile domain-containing protein</fullName>
    </recommendedName>
</protein>
<comment type="subcellular location">
    <subcellularLocation>
        <location evidence="1">Membrane</location>
        <topology evidence="1">Multi-pass membrane protein</topology>
    </subcellularLocation>
</comment>
<dbReference type="InterPro" id="IPR020846">
    <property type="entry name" value="MFS_dom"/>
</dbReference>
<evidence type="ECO:0000313" key="7">
    <source>
        <dbReference type="EMBL" id="KAF2137193.1"/>
    </source>
</evidence>
<dbReference type="PANTHER" id="PTHR23502:SF33">
    <property type="entry name" value="MAJOR FACILITATOR SUPERFAMILY (MFS) PROFILE DOMAIN-CONTAINING PROTEIN-RELATED"/>
    <property type="match status" value="1"/>
</dbReference>
<feature type="transmembrane region" description="Helical" evidence="5">
    <location>
        <begin position="203"/>
        <end position="223"/>
    </location>
</feature>
<organism evidence="7 8">
    <name type="scientific">Aplosporella prunicola CBS 121167</name>
    <dbReference type="NCBI Taxonomy" id="1176127"/>
    <lineage>
        <taxon>Eukaryota</taxon>
        <taxon>Fungi</taxon>
        <taxon>Dikarya</taxon>
        <taxon>Ascomycota</taxon>
        <taxon>Pezizomycotina</taxon>
        <taxon>Dothideomycetes</taxon>
        <taxon>Dothideomycetes incertae sedis</taxon>
        <taxon>Botryosphaeriales</taxon>
        <taxon>Aplosporellaceae</taxon>
        <taxon>Aplosporella</taxon>
    </lineage>
</organism>
<dbReference type="AlphaFoldDB" id="A0A6A6B1E2"/>
<feature type="transmembrane region" description="Helical" evidence="5">
    <location>
        <begin position="422"/>
        <end position="445"/>
    </location>
</feature>
<evidence type="ECO:0000256" key="5">
    <source>
        <dbReference type="SAM" id="Phobius"/>
    </source>
</evidence>
<dbReference type="Pfam" id="PF07690">
    <property type="entry name" value="MFS_1"/>
    <property type="match status" value="1"/>
</dbReference>
<keyword evidence="8" id="KW-1185">Reference proteome</keyword>
<feature type="transmembrane region" description="Helical" evidence="5">
    <location>
        <begin position="278"/>
        <end position="303"/>
    </location>
</feature>
<dbReference type="Gene3D" id="1.20.1250.20">
    <property type="entry name" value="MFS general substrate transporter like domains"/>
    <property type="match status" value="1"/>
</dbReference>
<feature type="transmembrane region" description="Helical" evidence="5">
    <location>
        <begin position="457"/>
        <end position="479"/>
    </location>
</feature>
<dbReference type="SUPFAM" id="SSF103473">
    <property type="entry name" value="MFS general substrate transporter"/>
    <property type="match status" value="1"/>
</dbReference>
<feature type="domain" description="Major facilitator superfamily (MFS) profile" evidence="6">
    <location>
        <begin position="48"/>
        <end position="483"/>
    </location>
</feature>
<feature type="transmembrane region" description="Helical" evidence="5">
    <location>
        <begin position="389"/>
        <end position="410"/>
    </location>
</feature>
<dbReference type="Proteomes" id="UP000799438">
    <property type="component" value="Unassembled WGS sequence"/>
</dbReference>
<keyword evidence="3 5" id="KW-1133">Transmembrane helix</keyword>
<dbReference type="RefSeq" id="XP_033392911.1">
    <property type="nucleotide sequence ID" value="XM_033543563.1"/>
</dbReference>
<gene>
    <name evidence="7" type="ORF">K452DRAFT_312511</name>
</gene>
<feature type="transmembrane region" description="Helical" evidence="5">
    <location>
        <begin position="145"/>
        <end position="166"/>
    </location>
</feature>